<evidence type="ECO:0000313" key="5">
    <source>
        <dbReference type="Proteomes" id="UP000242682"/>
    </source>
</evidence>
<dbReference type="Pfam" id="PF02607">
    <property type="entry name" value="B12-binding_2"/>
    <property type="match status" value="1"/>
</dbReference>
<comment type="caution">
    <text evidence="4">The sequence shown here is derived from an EMBL/GenBank/DDBJ whole genome shotgun (WGS) entry which is preliminary data.</text>
</comment>
<dbReference type="GO" id="GO:0008705">
    <property type="term" value="F:methionine synthase activity"/>
    <property type="evidence" value="ECO:0007669"/>
    <property type="project" value="TreeGrafter"/>
</dbReference>
<dbReference type="Pfam" id="PF02310">
    <property type="entry name" value="B12-binding"/>
    <property type="match status" value="1"/>
</dbReference>
<dbReference type="GO" id="GO:0046653">
    <property type="term" value="P:tetrahydrofolate metabolic process"/>
    <property type="evidence" value="ECO:0007669"/>
    <property type="project" value="TreeGrafter"/>
</dbReference>
<sequence length="216" mass="24037">MTSDELADIFLSGDDYYALRKVQYYLKTHTKKELHQKMLTPAMYRIGQLWQENVISVADEHLATAICDFVISATDNRSQAEKEIAGKAMIMGFEGEDHYLGLKMVACVFREHGWTVHDLGPNLPIEHALEAAKQLKPDVIGLSAALVGRLPLVKLYMDAVQLLNPKPTVLIGGRAVTLVDLSDAKAEGAVVLESLETLEDWIQSRKESNNEARAPY</sequence>
<dbReference type="Gene3D" id="1.10.1240.10">
    <property type="entry name" value="Methionine synthase domain"/>
    <property type="match status" value="1"/>
</dbReference>
<dbReference type="CDD" id="cd02065">
    <property type="entry name" value="B12-binding_like"/>
    <property type="match status" value="1"/>
</dbReference>
<dbReference type="InterPro" id="IPR050554">
    <property type="entry name" value="Met_Synthase/Corrinoid"/>
</dbReference>
<feature type="domain" description="B12-binding" evidence="3">
    <location>
        <begin position="85"/>
        <end position="212"/>
    </location>
</feature>
<dbReference type="EMBL" id="PYAT01000004">
    <property type="protein sequence ID" value="PSL40782.1"/>
    <property type="molecule type" value="Genomic_DNA"/>
</dbReference>
<dbReference type="AlphaFoldDB" id="A0A2P8H3I8"/>
<dbReference type="GO" id="GO:0031419">
    <property type="term" value="F:cobalamin binding"/>
    <property type="evidence" value="ECO:0007669"/>
    <property type="project" value="InterPro"/>
</dbReference>
<dbReference type="PROSITE" id="PS51332">
    <property type="entry name" value="B12_BINDING"/>
    <property type="match status" value="1"/>
</dbReference>
<dbReference type="InterPro" id="IPR003759">
    <property type="entry name" value="Cbl-bd_cap"/>
</dbReference>
<gene>
    <name evidence="4" type="ORF">B0H99_104244</name>
</gene>
<accession>A0A2P8H3I8</accession>
<dbReference type="InterPro" id="IPR036594">
    <property type="entry name" value="Meth_synthase_dom"/>
</dbReference>
<protein>
    <submittedName>
        <fullName evidence="4">Methanogenic corrinoid protein MtbC1</fullName>
    </submittedName>
</protein>
<evidence type="ECO:0000256" key="2">
    <source>
        <dbReference type="ARBA" id="ARBA00023285"/>
    </source>
</evidence>
<dbReference type="GO" id="GO:0046872">
    <property type="term" value="F:metal ion binding"/>
    <property type="evidence" value="ECO:0007669"/>
    <property type="project" value="UniProtKB-KW"/>
</dbReference>
<dbReference type="PANTHER" id="PTHR45833">
    <property type="entry name" value="METHIONINE SYNTHASE"/>
    <property type="match status" value="1"/>
</dbReference>
<dbReference type="Gene3D" id="3.40.50.280">
    <property type="entry name" value="Cobalamin-binding domain"/>
    <property type="match status" value="1"/>
</dbReference>
<dbReference type="InterPro" id="IPR036724">
    <property type="entry name" value="Cobalamin-bd_sf"/>
</dbReference>
<organism evidence="4 5">
    <name type="scientific">Planomicrobium soli</name>
    <dbReference type="NCBI Taxonomy" id="1176648"/>
    <lineage>
        <taxon>Bacteria</taxon>
        <taxon>Bacillati</taxon>
        <taxon>Bacillota</taxon>
        <taxon>Bacilli</taxon>
        <taxon>Bacillales</taxon>
        <taxon>Caryophanaceae</taxon>
        <taxon>Planomicrobium</taxon>
    </lineage>
</organism>
<proteinExistence type="predicted"/>
<keyword evidence="1" id="KW-0479">Metal-binding</keyword>
<dbReference type="Proteomes" id="UP000242682">
    <property type="component" value="Unassembled WGS sequence"/>
</dbReference>
<dbReference type="SUPFAM" id="SSF52242">
    <property type="entry name" value="Cobalamin (vitamin B12)-binding domain"/>
    <property type="match status" value="1"/>
</dbReference>
<dbReference type="GO" id="GO:0005829">
    <property type="term" value="C:cytosol"/>
    <property type="evidence" value="ECO:0007669"/>
    <property type="project" value="TreeGrafter"/>
</dbReference>
<evidence type="ECO:0000256" key="1">
    <source>
        <dbReference type="ARBA" id="ARBA00022723"/>
    </source>
</evidence>
<dbReference type="RefSeq" id="WP_106532990.1">
    <property type="nucleotide sequence ID" value="NZ_PYAT01000004.1"/>
</dbReference>
<dbReference type="InterPro" id="IPR006158">
    <property type="entry name" value="Cobalamin-bd"/>
</dbReference>
<keyword evidence="5" id="KW-1185">Reference proteome</keyword>
<evidence type="ECO:0000313" key="4">
    <source>
        <dbReference type="EMBL" id="PSL40782.1"/>
    </source>
</evidence>
<dbReference type="OrthoDB" id="5756833at2"/>
<name>A0A2P8H3I8_9BACL</name>
<dbReference type="GO" id="GO:0050667">
    <property type="term" value="P:homocysteine metabolic process"/>
    <property type="evidence" value="ECO:0007669"/>
    <property type="project" value="TreeGrafter"/>
</dbReference>
<dbReference type="PANTHER" id="PTHR45833:SF1">
    <property type="entry name" value="METHIONINE SYNTHASE"/>
    <property type="match status" value="1"/>
</dbReference>
<evidence type="ECO:0000259" key="3">
    <source>
        <dbReference type="PROSITE" id="PS51332"/>
    </source>
</evidence>
<keyword evidence="2" id="KW-0170">Cobalt</keyword>
<reference evidence="4 5" key="1">
    <citation type="submission" date="2018-03" db="EMBL/GenBank/DDBJ databases">
        <title>Genomic Encyclopedia of Type Strains, Phase III (KMG-III): the genomes of soil and plant-associated and newly described type strains.</title>
        <authorList>
            <person name="Whitman W."/>
        </authorList>
    </citation>
    <scope>NUCLEOTIDE SEQUENCE [LARGE SCALE GENOMIC DNA]</scope>
    <source>
        <strain evidence="4 5">CGMCC 1.12259</strain>
    </source>
</reference>